<dbReference type="InterPro" id="IPR024158">
    <property type="entry name" value="Mt_import_TIM15"/>
</dbReference>
<organism evidence="6 7">
    <name type="scientific">Torulaspora globosa</name>
    <dbReference type="NCBI Taxonomy" id="48254"/>
    <lineage>
        <taxon>Eukaryota</taxon>
        <taxon>Fungi</taxon>
        <taxon>Dikarya</taxon>
        <taxon>Ascomycota</taxon>
        <taxon>Saccharomycotina</taxon>
        <taxon>Saccharomycetes</taxon>
        <taxon>Saccharomycetales</taxon>
        <taxon>Saccharomycetaceae</taxon>
        <taxon>Torulaspora</taxon>
    </lineage>
</organism>
<reference evidence="6 7" key="1">
    <citation type="submission" date="2020-06" db="EMBL/GenBank/DDBJ databases">
        <title>The yeast mating-type switching endonuclease HO is a domesticated member of an unorthodox homing genetic element family.</title>
        <authorList>
            <person name="Coughlan A.Y."/>
            <person name="Lombardi L."/>
            <person name="Braun-Galleani S."/>
            <person name="Martos A.R."/>
            <person name="Galeote V."/>
            <person name="Bigey F."/>
            <person name="Dequin S."/>
            <person name="Byrne K.P."/>
            <person name="Wolfe K.H."/>
        </authorList>
    </citation>
    <scope>NUCLEOTIDE SEQUENCE [LARGE SCALE GENOMIC DNA]</scope>
    <source>
        <strain evidence="6 7">CBS764</strain>
    </source>
</reference>
<feature type="domain" description="DNL-type" evidence="5">
    <location>
        <begin position="66"/>
        <end position="161"/>
    </location>
</feature>
<dbReference type="Proteomes" id="UP000515788">
    <property type="component" value="Chromosome 5"/>
</dbReference>
<dbReference type="GO" id="GO:0005739">
    <property type="term" value="C:mitochondrion"/>
    <property type="evidence" value="ECO:0007669"/>
    <property type="project" value="TreeGrafter"/>
</dbReference>
<sequence>MLPRLVARRPIGSLSCVLRANTTALKSPLVCLLQRYTFTTSSAILSQQEEGNGAPDGSQKLGSFKVDKPMLMIAFTCKKCSTRSSHTMSKQAYTGGTVLITCPSCKNRHLIADHLKIFRDDRVTIEDILKAKGESVSSSTDDLVFEDIPKDLQSVIGHHARDAPEDLRRKLDNETIHALPENRKTD</sequence>
<dbReference type="EMBL" id="CP059250">
    <property type="protein sequence ID" value="QLL33332.1"/>
    <property type="molecule type" value="Genomic_DNA"/>
</dbReference>
<dbReference type="PANTHER" id="PTHR20922:SF13">
    <property type="entry name" value="DNL-TYPE ZINC FINGER PROTEIN"/>
    <property type="match status" value="1"/>
</dbReference>
<dbReference type="GO" id="GO:0051087">
    <property type="term" value="F:protein-folding chaperone binding"/>
    <property type="evidence" value="ECO:0007669"/>
    <property type="project" value="TreeGrafter"/>
</dbReference>
<evidence type="ECO:0000256" key="1">
    <source>
        <dbReference type="ARBA" id="ARBA00022723"/>
    </source>
</evidence>
<name>A0A7G3ZIJ6_9SACH</name>
<accession>A0A7G3ZIJ6</accession>
<keyword evidence="7" id="KW-1185">Reference proteome</keyword>
<dbReference type="RefSeq" id="XP_037140006.1">
    <property type="nucleotide sequence ID" value="XM_037284110.1"/>
</dbReference>
<dbReference type="GO" id="GO:0008270">
    <property type="term" value="F:zinc ion binding"/>
    <property type="evidence" value="ECO:0007669"/>
    <property type="project" value="UniProtKB-KW"/>
</dbReference>
<evidence type="ECO:0000313" key="6">
    <source>
        <dbReference type="EMBL" id="QLL33332.1"/>
    </source>
</evidence>
<evidence type="ECO:0000256" key="3">
    <source>
        <dbReference type="ARBA" id="ARBA00022833"/>
    </source>
</evidence>
<dbReference type="GeneID" id="59326528"/>
<evidence type="ECO:0000256" key="2">
    <source>
        <dbReference type="ARBA" id="ARBA00022771"/>
    </source>
</evidence>
<dbReference type="GO" id="GO:0030150">
    <property type="term" value="P:protein import into mitochondrial matrix"/>
    <property type="evidence" value="ECO:0007669"/>
    <property type="project" value="TreeGrafter"/>
</dbReference>
<dbReference type="GO" id="GO:0006457">
    <property type="term" value="P:protein folding"/>
    <property type="evidence" value="ECO:0007669"/>
    <property type="project" value="TreeGrafter"/>
</dbReference>
<dbReference type="GO" id="GO:0050821">
    <property type="term" value="P:protein stabilization"/>
    <property type="evidence" value="ECO:0007669"/>
    <property type="project" value="TreeGrafter"/>
</dbReference>
<dbReference type="PROSITE" id="PS51501">
    <property type="entry name" value="ZF_DNL"/>
    <property type="match status" value="1"/>
</dbReference>
<keyword evidence="2 4" id="KW-0863">Zinc-finger</keyword>
<proteinExistence type="predicted"/>
<dbReference type="InterPro" id="IPR007853">
    <property type="entry name" value="Znf_DNL-typ"/>
</dbReference>
<dbReference type="PANTHER" id="PTHR20922">
    <property type="entry name" value="DNL-TYPE ZINC FINGER PROTEIN"/>
    <property type="match status" value="1"/>
</dbReference>
<dbReference type="Pfam" id="PF05180">
    <property type="entry name" value="zf-DNL"/>
    <property type="match status" value="1"/>
</dbReference>
<evidence type="ECO:0000313" key="7">
    <source>
        <dbReference type="Proteomes" id="UP000515788"/>
    </source>
</evidence>
<evidence type="ECO:0000256" key="4">
    <source>
        <dbReference type="PROSITE-ProRule" id="PRU00834"/>
    </source>
</evidence>
<dbReference type="OrthoDB" id="512667at2759"/>
<keyword evidence="3" id="KW-0862">Zinc</keyword>
<dbReference type="AlphaFoldDB" id="A0A7G3ZIJ6"/>
<gene>
    <name evidence="6" type="ORF">HG536_0E02430</name>
</gene>
<protein>
    <recommendedName>
        <fullName evidence="5">DNL-type domain-containing protein</fullName>
    </recommendedName>
</protein>
<keyword evidence="1" id="KW-0479">Metal-binding</keyword>
<evidence type="ECO:0000259" key="5">
    <source>
        <dbReference type="PROSITE" id="PS51501"/>
    </source>
</evidence>
<dbReference type="KEGG" id="tgb:HG536_0E02430"/>